<name>A0A8I3A872_9AGAM</name>
<gene>
    <name evidence="1" type="ORF">JVT61DRAFT_6266</name>
</gene>
<dbReference type="EMBL" id="JAGFBS010000021">
    <property type="protein sequence ID" value="KAG6373611.1"/>
    <property type="molecule type" value="Genomic_DNA"/>
</dbReference>
<keyword evidence="2" id="KW-1185">Reference proteome</keyword>
<reference evidence="1" key="1">
    <citation type="submission" date="2021-03" db="EMBL/GenBank/DDBJ databases">
        <title>Evolutionary innovations through gain and loss of genes in the ectomycorrhizal Boletales.</title>
        <authorList>
            <person name="Wu G."/>
            <person name="Miyauchi S."/>
            <person name="Morin E."/>
            <person name="Yang Z.-L."/>
            <person name="Xu J."/>
            <person name="Martin F.M."/>
        </authorList>
    </citation>
    <scope>NUCLEOTIDE SEQUENCE</scope>
    <source>
        <strain evidence="1">BR01</strain>
    </source>
</reference>
<accession>A0A8I3A872</accession>
<evidence type="ECO:0000313" key="2">
    <source>
        <dbReference type="Proteomes" id="UP000683000"/>
    </source>
</evidence>
<protein>
    <submittedName>
        <fullName evidence="1">Uncharacterized protein</fullName>
    </submittedName>
</protein>
<proteinExistence type="predicted"/>
<sequence>MLPLSFTPTLKKHIYQFVMDTSVHRQGTNCRELKCILEKTASEGSLIQHAMKIIEKEAYTWHPDLHSSSQSMHGDGKEDRLA</sequence>
<organism evidence="1 2">
    <name type="scientific">Boletus reticuloceps</name>
    <dbReference type="NCBI Taxonomy" id="495285"/>
    <lineage>
        <taxon>Eukaryota</taxon>
        <taxon>Fungi</taxon>
        <taxon>Dikarya</taxon>
        <taxon>Basidiomycota</taxon>
        <taxon>Agaricomycotina</taxon>
        <taxon>Agaricomycetes</taxon>
        <taxon>Agaricomycetidae</taxon>
        <taxon>Boletales</taxon>
        <taxon>Boletineae</taxon>
        <taxon>Boletaceae</taxon>
        <taxon>Boletoideae</taxon>
        <taxon>Boletus</taxon>
    </lineage>
</organism>
<dbReference type="Proteomes" id="UP000683000">
    <property type="component" value="Unassembled WGS sequence"/>
</dbReference>
<evidence type="ECO:0000313" key="1">
    <source>
        <dbReference type="EMBL" id="KAG6373611.1"/>
    </source>
</evidence>
<comment type="caution">
    <text evidence="1">The sequence shown here is derived from an EMBL/GenBank/DDBJ whole genome shotgun (WGS) entry which is preliminary data.</text>
</comment>
<dbReference type="AlphaFoldDB" id="A0A8I3A872"/>